<evidence type="ECO:0000313" key="1">
    <source>
        <dbReference type="EMBL" id="MTJ44743.1"/>
    </source>
</evidence>
<keyword evidence="2" id="KW-1185">Reference proteome</keyword>
<accession>A0ACC7S8A0</accession>
<dbReference type="Proteomes" id="UP001517388">
    <property type="component" value="Unassembled WGS sequence"/>
</dbReference>
<sequence>MSKLNTAKSLFREIVPPLLWKGIRQIRNSLKSKTSDYIEWEYIPEGWERQNQDPNIKGWNVESVLEAYKANLPTFIKNLETTLPFGISPESSSEERTNIMFHNIIITYGYVLALASRQKSELSLLDWGGGIGHYYLISQKLIPDLTIDYHCKDVPVLAEYGQSLFPKAHFYSDESCLNRKFDLVFASTSLHYSQNWQHTLKGLAEATSGYLFITRLPIVHQVASYVMVQRPYEYGYNTEYLGWCLNRDEFLQYAKSINLILIKEFVIGENPVIHNAPESCQYWGFLFAPMKI</sequence>
<protein>
    <submittedName>
        <fullName evidence="1">Uncharacterized protein</fullName>
    </submittedName>
</protein>
<evidence type="ECO:0000313" key="2">
    <source>
        <dbReference type="Proteomes" id="UP001517388"/>
    </source>
</evidence>
<dbReference type="EMBL" id="VILF01000004">
    <property type="protein sequence ID" value="MTJ44743.1"/>
    <property type="molecule type" value="Genomic_DNA"/>
</dbReference>
<organism evidence="1 2">
    <name type="scientific">Dolichospermum flos-aquae UHCC 0037</name>
    <dbReference type="NCBI Taxonomy" id="2590026"/>
    <lineage>
        <taxon>Bacteria</taxon>
        <taxon>Bacillati</taxon>
        <taxon>Cyanobacteriota</taxon>
        <taxon>Cyanophyceae</taxon>
        <taxon>Nostocales</taxon>
        <taxon>Aphanizomenonaceae</taxon>
        <taxon>Dolichospermum</taxon>
    </lineage>
</organism>
<gene>
    <name evidence="1" type="ORF">FJR39_16830</name>
</gene>
<name>A0ACC7S8A0_DOLFA</name>
<reference evidence="2" key="1">
    <citation type="journal article" date="2020" name="Toxins">
        <title>Phylogenomic Analysis of Secondary Metabolism in the Toxic Cyanobacterial Genera Anabaena, Dolichospermum and Aphanizomenon.</title>
        <authorList>
            <person name="Oesterholm J."/>
            <person name="Popin R.V."/>
            <person name="Fewer D.P."/>
            <person name="Sivonen K."/>
        </authorList>
    </citation>
    <scope>NUCLEOTIDE SEQUENCE [LARGE SCALE GENOMIC DNA]</scope>
    <source>
        <strain evidence="2">UHCC 0037</strain>
    </source>
</reference>
<comment type="caution">
    <text evidence="1">The sequence shown here is derived from an EMBL/GenBank/DDBJ whole genome shotgun (WGS) entry which is preliminary data.</text>
</comment>
<proteinExistence type="predicted"/>